<dbReference type="GO" id="GO:0070490">
    <property type="term" value="P:protein pupylation"/>
    <property type="evidence" value="ECO:0007669"/>
    <property type="project" value="TreeGrafter"/>
</dbReference>
<dbReference type="EC" id="6.3.2.-" evidence="1"/>
<dbReference type="eggNOG" id="COG0638">
    <property type="taxonomic scope" value="Bacteria"/>
</dbReference>
<keyword evidence="1" id="KW-0647">Proteasome</keyword>
<keyword evidence="2" id="KW-1185">Reference proteome</keyword>
<gene>
    <name evidence="1" type="ORF">BBOH_1190</name>
</gene>
<organism evidence="1 2">
    <name type="scientific">Bifidobacterium bohemicum DSM 22767</name>
    <dbReference type="NCBI Taxonomy" id="1437606"/>
    <lineage>
        <taxon>Bacteria</taxon>
        <taxon>Bacillati</taxon>
        <taxon>Actinomycetota</taxon>
        <taxon>Actinomycetes</taxon>
        <taxon>Bifidobacteriales</taxon>
        <taxon>Bifidobacteriaceae</taxon>
        <taxon>Bifidobacterium</taxon>
    </lineage>
</organism>
<dbReference type="GO" id="GO:0019941">
    <property type="term" value="P:modification-dependent protein catabolic process"/>
    <property type="evidence" value="ECO:0007669"/>
    <property type="project" value="InterPro"/>
</dbReference>
<dbReference type="PANTHER" id="PTHR42307:SF3">
    <property type="entry name" value="PUP--PROTEIN LIGASE"/>
    <property type="match status" value="1"/>
</dbReference>
<dbReference type="STRING" id="1437606.BBOH_1190"/>
<keyword evidence="1" id="KW-0436">Ligase</keyword>
<protein>
    <submittedName>
        <fullName evidence="1">Proteasome accessory factor A</fullName>
        <ecNumber evidence="1">6.3.2.-</ecNumber>
    </submittedName>
</protein>
<proteinExistence type="predicted"/>
<dbReference type="Pfam" id="PF03136">
    <property type="entry name" value="Pup_ligase"/>
    <property type="match status" value="2"/>
</dbReference>
<dbReference type="GO" id="GO:0000502">
    <property type="term" value="C:proteasome complex"/>
    <property type="evidence" value="ECO:0007669"/>
    <property type="project" value="UniProtKB-KW"/>
</dbReference>
<dbReference type="GO" id="GO:0005524">
    <property type="term" value="F:ATP binding"/>
    <property type="evidence" value="ECO:0007669"/>
    <property type="project" value="TreeGrafter"/>
</dbReference>
<accession>A0A086ZFV1</accession>
<evidence type="ECO:0000313" key="1">
    <source>
        <dbReference type="EMBL" id="KFI45401.1"/>
    </source>
</evidence>
<reference evidence="1 2" key="1">
    <citation type="submission" date="2014-03" db="EMBL/GenBank/DDBJ databases">
        <title>Genomics of Bifidobacteria.</title>
        <authorList>
            <person name="Ventura M."/>
            <person name="Milani C."/>
            <person name="Lugli G.A."/>
        </authorList>
    </citation>
    <scope>NUCLEOTIDE SEQUENCE [LARGE SCALE GENOMIC DNA]</scope>
    <source>
        <strain evidence="1 2">DSM 22767</strain>
    </source>
</reference>
<dbReference type="RefSeq" id="WP_033521165.1">
    <property type="nucleotide sequence ID" value="NZ_JDUS01000005.1"/>
</dbReference>
<dbReference type="PANTHER" id="PTHR42307">
    <property type="entry name" value="PUP DEAMIDASE/DEPUPYLASE"/>
    <property type="match status" value="1"/>
</dbReference>
<dbReference type="OrthoDB" id="9760627at2"/>
<dbReference type="AlphaFoldDB" id="A0A086ZFV1"/>
<dbReference type="Proteomes" id="UP000029096">
    <property type="component" value="Unassembled WGS sequence"/>
</dbReference>
<dbReference type="GO" id="GO:0010498">
    <property type="term" value="P:proteasomal protein catabolic process"/>
    <property type="evidence" value="ECO:0007669"/>
    <property type="project" value="InterPro"/>
</dbReference>
<dbReference type="GO" id="GO:0016874">
    <property type="term" value="F:ligase activity"/>
    <property type="evidence" value="ECO:0007669"/>
    <property type="project" value="UniProtKB-KW"/>
</dbReference>
<sequence length="525" mass="58262">MPQLRDSSSERLRDEGEVCPGYNSFDRICGLETEYGLAATGTRRHCEASEAAMAMFRPVVMKARSTNTYLENGARLYLDVGSHPEYATAEARDPMDALKQDLAGEAIMRNLASSAQQELRTSYGAGTTVHVFKNNADSSGHSFGCHENYLVRRYVPLSAIKSQLLPFLITRQLFTGAGCVTSDGFEITQRARFVEDGVSSATTRVRPMVNTRDEPHADPNEFRRLHVIIGDSNRSQWATFMKLATTHLVLCVIEEAARTGKRSGLEDCALNNPGAANRALSADLTLHAADMDPTDADAFLSGIDRFDNATHPTHHSGSEIHDVNHHTTGRKITALEIQYRYWSVASRFVNTHRQAMTQSLPHSDCDEVLADWKMTLDALQSGDLSFLRSKVDWIAKYELLSELRNRGSDISYARLRQLDMDYHDISAGVTYPSLCRHGVIHTLVSADAVRSSVQTPPNDTRAALRGAFITAANACGGEYACDWTDLKTSRPQRLEAQLIDPFSTEPPADYQRLINSLHVRPSHRS</sequence>
<dbReference type="InterPro" id="IPR004347">
    <property type="entry name" value="Pup_ligase/deamidase"/>
</dbReference>
<evidence type="ECO:0000313" key="2">
    <source>
        <dbReference type="Proteomes" id="UP000029096"/>
    </source>
</evidence>
<name>A0A086ZFV1_9BIFI</name>
<comment type="caution">
    <text evidence="1">The sequence shown here is derived from an EMBL/GenBank/DDBJ whole genome shotgun (WGS) entry which is preliminary data.</text>
</comment>
<dbReference type="EMBL" id="JGYP01000002">
    <property type="protein sequence ID" value="KFI45401.1"/>
    <property type="molecule type" value="Genomic_DNA"/>
</dbReference>